<name>A0A834LKA8_RHOSS</name>
<reference evidence="1" key="1">
    <citation type="submission" date="2019-11" db="EMBL/GenBank/DDBJ databases">
        <authorList>
            <person name="Liu Y."/>
            <person name="Hou J."/>
            <person name="Li T.-Q."/>
            <person name="Guan C.-H."/>
            <person name="Wu X."/>
            <person name="Wu H.-Z."/>
            <person name="Ling F."/>
            <person name="Zhang R."/>
            <person name="Shi X.-G."/>
            <person name="Ren J.-P."/>
            <person name="Chen E.-F."/>
            <person name="Sun J.-M."/>
        </authorList>
    </citation>
    <scope>NUCLEOTIDE SEQUENCE</scope>
    <source>
        <strain evidence="1">Adult_tree_wgs_1</strain>
        <tissue evidence="1">Leaves</tissue>
    </source>
</reference>
<sequence>MQVQNKLPIMSVKEQLVNWFTAFVKGLHALFIVKQALVENMGKREKTWEGEKSMARVRDRMEDFKDAVYRSIVLLKQGKEVDRVLGPKKDELEKKVDRSLVLRRMSSRVRLRSTEFNRNVLFDFKYKFG</sequence>
<accession>A0A834LKA8</accession>
<comment type="caution">
    <text evidence="1">The sequence shown here is derived from an EMBL/GenBank/DDBJ whole genome shotgun (WGS) entry which is preliminary data.</text>
</comment>
<organism evidence="1 2">
    <name type="scientific">Rhododendron simsii</name>
    <name type="common">Sims's rhododendron</name>
    <dbReference type="NCBI Taxonomy" id="118357"/>
    <lineage>
        <taxon>Eukaryota</taxon>
        <taxon>Viridiplantae</taxon>
        <taxon>Streptophyta</taxon>
        <taxon>Embryophyta</taxon>
        <taxon>Tracheophyta</taxon>
        <taxon>Spermatophyta</taxon>
        <taxon>Magnoliopsida</taxon>
        <taxon>eudicotyledons</taxon>
        <taxon>Gunneridae</taxon>
        <taxon>Pentapetalae</taxon>
        <taxon>asterids</taxon>
        <taxon>Ericales</taxon>
        <taxon>Ericaceae</taxon>
        <taxon>Ericoideae</taxon>
        <taxon>Rhodoreae</taxon>
        <taxon>Rhododendron</taxon>
    </lineage>
</organism>
<dbReference type="OrthoDB" id="10517592at2759"/>
<protein>
    <submittedName>
        <fullName evidence="1">Uncharacterized protein</fullName>
    </submittedName>
</protein>
<proteinExistence type="predicted"/>
<dbReference type="AlphaFoldDB" id="A0A834LKA8"/>
<evidence type="ECO:0000313" key="1">
    <source>
        <dbReference type="EMBL" id="KAF7142612.1"/>
    </source>
</evidence>
<keyword evidence="2" id="KW-1185">Reference proteome</keyword>
<gene>
    <name evidence="1" type="ORF">RHSIM_Rhsim05G0121400</name>
</gene>
<dbReference type="EMBL" id="WJXA01000005">
    <property type="protein sequence ID" value="KAF7142612.1"/>
    <property type="molecule type" value="Genomic_DNA"/>
</dbReference>
<dbReference type="Proteomes" id="UP000626092">
    <property type="component" value="Unassembled WGS sequence"/>
</dbReference>
<evidence type="ECO:0000313" key="2">
    <source>
        <dbReference type="Proteomes" id="UP000626092"/>
    </source>
</evidence>